<dbReference type="InterPro" id="IPR005363">
    <property type="entry name" value="UPF0167"/>
</dbReference>
<dbReference type="Pfam" id="PF03691">
    <property type="entry name" value="UPF0167"/>
    <property type="match status" value="1"/>
</dbReference>
<reference evidence="2 3" key="1">
    <citation type="submission" date="2020-04" db="EMBL/GenBank/DDBJ databases">
        <title>Whole-genome sequencing of Vibrio spp. from China reveals different genetic environments of blaCTX-M-14 among diverse lineages.</title>
        <authorList>
            <person name="Zheng Z."/>
            <person name="Ye L."/>
            <person name="Chen S."/>
        </authorList>
    </citation>
    <scope>NUCLEOTIDE SEQUENCE [LARGE SCALE GENOMIC DNA]</scope>
    <source>
        <strain evidence="2 3">Vb0551</strain>
    </source>
</reference>
<proteinExistence type="inferred from homology"/>
<dbReference type="EMBL" id="JABCLB010002834">
    <property type="protein sequence ID" value="NMU88009.1"/>
    <property type="molecule type" value="Genomic_DNA"/>
</dbReference>
<evidence type="ECO:0008006" key="4">
    <source>
        <dbReference type="Google" id="ProtNLM"/>
    </source>
</evidence>
<dbReference type="RefSeq" id="WP_153645703.1">
    <property type="nucleotide sequence ID" value="NZ_CP041202.1"/>
</dbReference>
<name>A0A7Y0SQW2_VIBPH</name>
<evidence type="ECO:0000313" key="3">
    <source>
        <dbReference type="Proteomes" id="UP000518904"/>
    </source>
</evidence>
<sequence length="170" mass="19787">MKFEFFSDTENFAFKVYEPTQCSVCFKVGIWFDAGMYPGQTDIECICDSCLSSGALIELDIELNDCAESDTEDSKTITYKTPSLPCWQDHEWPFISSGQYPVFERIASKEDFTDKLEFIEAYIPEDTDVDFDWLWATLPNERLKNYTEAGNVSVYLFSLGKRKYWFFDCN</sequence>
<comment type="caution">
    <text evidence="2">The sequence shown here is derived from an EMBL/GenBank/DDBJ whole genome shotgun (WGS) entry which is preliminary data.</text>
</comment>
<organism evidence="2 3">
    <name type="scientific">Vibrio parahaemolyticus</name>
    <dbReference type="NCBI Taxonomy" id="670"/>
    <lineage>
        <taxon>Bacteria</taxon>
        <taxon>Pseudomonadati</taxon>
        <taxon>Pseudomonadota</taxon>
        <taxon>Gammaproteobacteria</taxon>
        <taxon>Vibrionales</taxon>
        <taxon>Vibrionaceae</taxon>
        <taxon>Vibrio</taxon>
    </lineage>
</organism>
<evidence type="ECO:0000313" key="2">
    <source>
        <dbReference type="EMBL" id="NMU88009.1"/>
    </source>
</evidence>
<gene>
    <name evidence="2" type="ORF">HKB16_34745</name>
</gene>
<dbReference type="Proteomes" id="UP000518904">
    <property type="component" value="Unassembled WGS sequence"/>
</dbReference>
<evidence type="ECO:0000256" key="1">
    <source>
        <dbReference type="ARBA" id="ARBA00008525"/>
    </source>
</evidence>
<accession>A0A7Y0SQW2</accession>
<protein>
    <recommendedName>
        <fullName evidence="4">CbrC family protein</fullName>
    </recommendedName>
</protein>
<dbReference type="AlphaFoldDB" id="A0A7Y0SQW2"/>
<comment type="similarity">
    <text evidence="1">Belongs to the UPF0167 family.</text>
</comment>